<evidence type="ECO:0000313" key="6">
    <source>
        <dbReference type="Proteomes" id="UP001596391"/>
    </source>
</evidence>
<reference evidence="6" key="1">
    <citation type="journal article" date="2019" name="Int. J. Syst. Evol. Microbiol.">
        <title>The Global Catalogue of Microorganisms (GCM) 10K type strain sequencing project: providing services to taxonomists for standard genome sequencing and annotation.</title>
        <authorList>
            <consortium name="The Broad Institute Genomics Platform"/>
            <consortium name="The Broad Institute Genome Sequencing Center for Infectious Disease"/>
            <person name="Wu L."/>
            <person name="Ma J."/>
        </authorList>
    </citation>
    <scope>NUCLEOTIDE SEQUENCE [LARGE SCALE GENOMIC DNA]</scope>
    <source>
        <strain evidence="6">CGMCC 1.16026</strain>
    </source>
</reference>
<comment type="caution">
    <text evidence="5">The sequence shown here is derived from an EMBL/GenBank/DDBJ whole genome shotgun (WGS) entry which is preliminary data.</text>
</comment>
<organism evidence="5 6">
    <name type="scientific">Granulicella cerasi</name>
    <dbReference type="NCBI Taxonomy" id="741063"/>
    <lineage>
        <taxon>Bacteria</taxon>
        <taxon>Pseudomonadati</taxon>
        <taxon>Acidobacteriota</taxon>
        <taxon>Terriglobia</taxon>
        <taxon>Terriglobales</taxon>
        <taxon>Acidobacteriaceae</taxon>
        <taxon>Granulicella</taxon>
    </lineage>
</organism>
<evidence type="ECO:0000256" key="3">
    <source>
        <dbReference type="ARBA" id="ARBA00022840"/>
    </source>
</evidence>
<keyword evidence="3" id="KW-0067">ATP-binding</keyword>
<evidence type="ECO:0000313" key="5">
    <source>
        <dbReference type="EMBL" id="MFC6645556.1"/>
    </source>
</evidence>
<gene>
    <name evidence="5" type="ORF">ACFQBQ_08155</name>
</gene>
<dbReference type="Pfam" id="PF02223">
    <property type="entry name" value="Thymidylate_kin"/>
    <property type="match status" value="1"/>
</dbReference>
<dbReference type="SUPFAM" id="SSF52540">
    <property type="entry name" value="P-loop containing nucleoside triphosphate hydrolases"/>
    <property type="match status" value="1"/>
</dbReference>
<name>A0ABW1Z868_9BACT</name>
<dbReference type="Proteomes" id="UP001596391">
    <property type="component" value="Unassembled WGS sequence"/>
</dbReference>
<protein>
    <submittedName>
        <fullName evidence="5">dTMP kinase</fullName>
    </submittedName>
</protein>
<evidence type="ECO:0000259" key="4">
    <source>
        <dbReference type="Pfam" id="PF02223"/>
    </source>
</evidence>
<dbReference type="GO" id="GO:0016301">
    <property type="term" value="F:kinase activity"/>
    <property type="evidence" value="ECO:0007669"/>
    <property type="project" value="UniProtKB-KW"/>
</dbReference>
<feature type="domain" description="Thymidylate kinase-like" evidence="4">
    <location>
        <begin position="12"/>
        <end position="155"/>
    </location>
</feature>
<dbReference type="Gene3D" id="3.40.50.300">
    <property type="entry name" value="P-loop containing nucleotide triphosphate hydrolases"/>
    <property type="match status" value="1"/>
</dbReference>
<keyword evidence="5" id="KW-0808">Transferase</keyword>
<accession>A0ABW1Z868</accession>
<keyword evidence="5" id="KW-0418">Kinase</keyword>
<proteinExistence type="inferred from homology"/>
<dbReference type="PANTHER" id="PTHR10344">
    <property type="entry name" value="THYMIDYLATE KINASE"/>
    <property type="match status" value="1"/>
</dbReference>
<comment type="similarity">
    <text evidence="1">Belongs to the thymidylate kinase family.</text>
</comment>
<keyword evidence="6" id="KW-1185">Reference proteome</keyword>
<dbReference type="EMBL" id="JBHSWI010000001">
    <property type="protein sequence ID" value="MFC6645556.1"/>
    <property type="molecule type" value="Genomic_DNA"/>
</dbReference>
<dbReference type="InterPro" id="IPR039430">
    <property type="entry name" value="Thymidylate_kin-like_dom"/>
</dbReference>
<keyword evidence="2" id="KW-0547">Nucleotide-binding</keyword>
<dbReference type="InterPro" id="IPR027417">
    <property type="entry name" value="P-loop_NTPase"/>
</dbReference>
<dbReference type="PANTHER" id="PTHR10344:SF4">
    <property type="entry name" value="UMP-CMP KINASE 2, MITOCHONDRIAL"/>
    <property type="match status" value="1"/>
</dbReference>
<sequence length="205" mass="22542">MADANSGKLLVFEGGDGIGKSHLAKELSRFLLGSGIPVTQLSFPGRREGSLGNLVYSVHHRPAEFGIQTMTTLGLQALHIAAHLDEIASIILPALNSGVWVVLDRFWWSTWVYGVHGGADRSCLGLLIEAEKQAWGNVRPAAIFVVERQSALREEHTQQEFESLASLYAEIRTREEHNQPTFVIDNNELQASVAKLVQIAATFLQ</sequence>
<evidence type="ECO:0000256" key="2">
    <source>
        <dbReference type="ARBA" id="ARBA00022741"/>
    </source>
</evidence>
<dbReference type="RefSeq" id="WP_263371917.1">
    <property type="nucleotide sequence ID" value="NZ_JAGSYD010000003.1"/>
</dbReference>
<evidence type="ECO:0000256" key="1">
    <source>
        <dbReference type="ARBA" id="ARBA00009776"/>
    </source>
</evidence>